<gene>
    <name evidence="1" type="ORF">MRB53_034829</name>
</gene>
<keyword evidence="2" id="KW-1185">Reference proteome</keyword>
<evidence type="ECO:0000313" key="1">
    <source>
        <dbReference type="EMBL" id="KAJ8615457.1"/>
    </source>
</evidence>
<sequence length="92" mass="10052">MMVASRLCLKHRDEYALNFGQNLFQSPNQSSGSLDKHVTPKMDVSVKAPLIQTYELTSSGFSLGVAIDEVQKATTNPLLQSSSDNRSSLAHL</sequence>
<accession>A0ACC2K355</accession>
<dbReference type="EMBL" id="CM056820">
    <property type="protein sequence ID" value="KAJ8615457.1"/>
    <property type="molecule type" value="Genomic_DNA"/>
</dbReference>
<organism evidence="1 2">
    <name type="scientific">Persea americana</name>
    <name type="common">Avocado</name>
    <dbReference type="NCBI Taxonomy" id="3435"/>
    <lineage>
        <taxon>Eukaryota</taxon>
        <taxon>Viridiplantae</taxon>
        <taxon>Streptophyta</taxon>
        <taxon>Embryophyta</taxon>
        <taxon>Tracheophyta</taxon>
        <taxon>Spermatophyta</taxon>
        <taxon>Magnoliopsida</taxon>
        <taxon>Magnoliidae</taxon>
        <taxon>Laurales</taxon>
        <taxon>Lauraceae</taxon>
        <taxon>Persea</taxon>
    </lineage>
</organism>
<comment type="caution">
    <text evidence="1">The sequence shown here is derived from an EMBL/GenBank/DDBJ whole genome shotgun (WGS) entry which is preliminary data.</text>
</comment>
<evidence type="ECO:0000313" key="2">
    <source>
        <dbReference type="Proteomes" id="UP001234297"/>
    </source>
</evidence>
<protein>
    <submittedName>
        <fullName evidence="1">Uncharacterized protein</fullName>
    </submittedName>
</protein>
<reference evidence="1 2" key="1">
    <citation type="journal article" date="2022" name="Hortic Res">
        <title>A haplotype resolved chromosomal level avocado genome allows analysis of novel avocado genes.</title>
        <authorList>
            <person name="Nath O."/>
            <person name="Fletcher S.J."/>
            <person name="Hayward A."/>
            <person name="Shaw L.M."/>
            <person name="Masouleh A.K."/>
            <person name="Furtado A."/>
            <person name="Henry R.J."/>
            <person name="Mitter N."/>
        </authorList>
    </citation>
    <scope>NUCLEOTIDE SEQUENCE [LARGE SCALE GENOMIC DNA]</scope>
    <source>
        <strain evidence="2">cv. Hass</strain>
    </source>
</reference>
<proteinExistence type="predicted"/>
<name>A0ACC2K355_PERAE</name>
<dbReference type="Proteomes" id="UP001234297">
    <property type="component" value="Chromosome 12"/>
</dbReference>